<feature type="chain" id="PRO_5040254046" evidence="2">
    <location>
        <begin position="21"/>
        <end position="261"/>
    </location>
</feature>
<sequence length="261" mass="26467">MSRVPPFLLVWVVFFQLAYSSILKESWLTVARSRFDARNADSSSLHERGEASPPIQIADGTPLSEREAKGGLGGLDRGSRGGGSSGGASEGIDSPGGGSSGGRGGGGLDILDFSNGGQDGCQQECGAQYSAGQRSNENLPLTSSSSTGPPSRTTTTIDGSRFVILTPTILAASSAKDLYLPGAKGTTSIGMDFLVISATTSALMLAVSTSPVISTTSSPTRFGSSGTASAPSANVVSSARRNHASGVLSLFRLLSFGGLLV</sequence>
<dbReference type="AlphaFoldDB" id="A0A9P7YBH5"/>
<proteinExistence type="predicted"/>
<gene>
    <name evidence="3" type="ORF">BJ875DRAFT_139084</name>
</gene>
<evidence type="ECO:0000256" key="1">
    <source>
        <dbReference type="SAM" id="MobiDB-lite"/>
    </source>
</evidence>
<feature type="region of interest" description="Disordered" evidence="1">
    <location>
        <begin position="129"/>
        <end position="158"/>
    </location>
</feature>
<feature type="compositionally biased region" description="Low complexity" evidence="1">
    <location>
        <begin position="142"/>
        <end position="156"/>
    </location>
</feature>
<dbReference type="EMBL" id="MU251640">
    <property type="protein sequence ID" value="KAG9230843.1"/>
    <property type="molecule type" value="Genomic_DNA"/>
</dbReference>
<keyword evidence="2" id="KW-0732">Signal</keyword>
<evidence type="ECO:0000313" key="3">
    <source>
        <dbReference type="EMBL" id="KAG9230843.1"/>
    </source>
</evidence>
<name>A0A9P7YBH5_9HELO</name>
<comment type="caution">
    <text evidence="3">The sequence shown here is derived from an EMBL/GenBank/DDBJ whole genome shotgun (WGS) entry which is preliminary data.</text>
</comment>
<evidence type="ECO:0000313" key="4">
    <source>
        <dbReference type="Proteomes" id="UP000824998"/>
    </source>
</evidence>
<feature type="compositionally biased region" description="Polar residues" evidence="1">
    <location>
        <begin position="130"/>
        <end position="141"/>
    </location>
</feature>
<feature type="compositionally biased region" description="Basic and acidic residues" evidence="1">
    <location>
        <begin position="40"/>
        <end position="50"/>
    </location>
</feature>
<keyword evidence="4" id="KW-1185">Reference proteome</keyword>
<dbReference type="Proteomes" id="UP000824998">
    <property type="component" value="Unassembled WGS sequence"/>
</dbReference>
<reference evidence="3" key="1">
    <citation type="journal article" date="2021" name="IMA Fungus">
        <title>Genomic characterization of three marine fungi, including Emericellopsis atlantica sp. nov. with signatures of a generalist lifestyle and marine biomass degradation.</title>
        <authorList>
            <person name="Hagestad O.C."/>
            <person name="Hou L."/>
            <person name="Andersen J.H."/>
            <person name="Hansen E.H."/>
            <person name="Altermark B."/>
            <person name="Li C."/>
            <person name="Kuhnert E."/>
            <person name="Cox R.J."/>
            <person name="Crous P.W."/>
            <person name="Spatafora J.W."/>
            <person name="Lail K."/>
            <person name="Amirebrahimi M."/>
            <person name="Lipzen A."/>
            <person name="Pangilinan J."/>
            <person name="Andreopoulos W."/>
            <person name="Hayes R.D."/>
            <person name="Ng V."/>
            <person name="Grigoriev I.V."/>
            <person name="Jackson S.A."/>
            <person name="Sutton T.D.S."/>
            <person name="Dobson A.D.W."/>
            <person name="Rama T."/>
        </authorList>
    </citation>
    <scope>NUCLEOTIDE SEQUENCE</scope>
    <source>
        <strain evidence="3">TRa018bII</strain>
    </source>
</reference>
<feature type="region of interest" description="Disordered" evidence="1">
    <location>
        <begin position="40"/>
        <end position="113"/>
    </location>
</feature>
<protein>
    <submittedName>
        <fullName evidence="3">Uncharacterized protein</fullName>
    </submittedName>
</protein>
<organism evidence="3 4">
    <name type="scientific">Amylocarpus encephaloides</name>
    <dbReference type="NCBI Taxonomy" id="45428"/>
    <lineage>
        <taxon>Eukaryota</taxon>
        <taxon>Fungi</taxon>
        <taxon>Dikarya</taxon>
        <taxon>Ascomycota</taxon>
        <taxon>Pezizomycotina</taxon>
        <taxon>Leotiomycetes</taxon>
        <taxon>Helotiales</taxon>
        <taxon>Helotiales incertae sedis</taxon>
        <taxon>Amylocarpus</taxon>
    </lineage>
</organism>
<accession>A0A9P7YBH5</accession>
<feature type="compositionally biased region" description="Gly residues" evidence="1">
    <location>
        <begin position="70"/>
        <end position="108"/>
    </location>
</feature>
<evidence type="ECO:0000256" key="2">
    <source>
        <dbReference type="SAM" id="SignalP"/>
    </source>
</evidence>
<feature type="signal peptide" evidence="2">
    <location>
        <begin position="1"/>
        <end position="20"/>
    </location>
</feature>